<dbReference type="OrthoDB" id="2443300at2759"/>
<name>A0A1X2G730_9FUNG</name>
<dbReference type="Proteomes" id="UP000242146">
    <property type="component" value="Unassembled WGS sequence"/>
</dbReference>
<protein>
    <submittedName>
        <fullName evidence="1">Uncharacterized protein</fullName>
    </submittedName>
</protein>
<comment type="caution">
    <text evidence="1">The sequence shown here is derived from an EMBL/GenBank/DDBJ whole genome shotgun (WGS) entry which is preliminary data.</text>
</comment>
<evidence type="ECO:0000313" key="2">
    <source>
        <dbReference type="Proteomes" id="UP000242146"/>
    </source>
</evidence>
<keyword evidence="2" id="KW-1185">Reference proteome</keyword>
<proteinExistence type="predicted"/>
<evidence type="ECO:0000313" key="1">
    <source>
        <dbReference type="EMBL" id="ORX46760.1"/>
    </source>
</evidence>
<dbReference type="AlphaFoldDB" id="A0A1X2G730"/>
<dbReference type="EMBL" id="MCGT01000036">
    <property type="protein sequence ID" value="ORX46760.1"/>
    <property type="molecule type" value="Genomic_DNA"/>
</dbReference>
<sequence length="165" mass="18699">MDPILLRAKQVQDLPTFRRGSSTSVIDFIFCSPDLAPLISAPWTDPALLSIHLTTKPRRTSPYWRARPQLSALPAFQSHLFKALAASKSASTTDSPQEQWDAVKEVIKKVPQQIGHKRTPFLQRSLRHLQSRRTQLLRQSKASPWSRTLLLPDLLQVESSIARVQ</sequence>
<reference evidence="1 2" key="1">
    <citation type="submission" date="2016-07" db="EMBL/GenBank/DDBJ databases">
        <title>Pervasive Adenine N6-methylation of Active Genes in Fungi.</title>
        <authorList>
            <consortium name="DOE Joint Genome Institute"/>
            <person name="Mondo S.J."/>
            <person name="Dannebaum R.O."/>
            <person name="Kuo R.C."/>
            <person name="Labutti K."/>
            <person name="Haridas S."/>
            <person name="Kuo A."/>
            <person name="Salamov A."/>
            <person name="Ahrendt S.R."/>
            <person name="Lipzen A."/>
            <person name="Sullivan W."/>
            <person name="Andreopoulos W.B."/>
            <person name="Clum A."/>
            <person name="Lindquist E."/>
            <person name="Daum C."/>
            <person name="Ramamoorthy G.K."/>
            <person name="Gryganskyi A."/>
            <person name="Culley D."/>
            <person name="Magnuson J.K."/>
            <person name="James T.Y."/>
            <person name="O'Malley M.A."/>
            <person name="Stajich J.E."/>
            <person name="Spatafora J.W."/>
            <person name="Visel A."/>
            <person name="Grigoriev I.V."/>
        </authorList>
    </citation>
    <scope>NUCLEOTIDE SEQUENCE [LARGE SCALE GENOMIC DNA]</scope>
    <source>
        <strain evidence="1 2">NRRL 3301</strain>
    </source>
</reference>
<organism evidence="1 2">
    <name type="scientific">Hesseltinella vesiculosa</name>
    <dbReference type="NCBI Taxonomy" id="101127"/>
    <lineage>
        <taxon>Eukaryota</taxon>
        <taxon>Fungi</taxon>
        <taxon>Fungi incertae sedis</taxon>
        <taxon>Mucoromycota</taxon>
        <taxon>Mucoromycotina</taxon>
        <taxon>Mucoromycetes</taxon>
        <taxon>Mucorales</taxon>
        <taxon>Cunninghamellaceae</taxon>
        <taxon>Hesseltinella</taxon>
    </lineage>
</organism>
<gene>
    <name evidence="1" type="ORF">DM01DRAFT_1410481</name>
</gene>
<accession>A0A1X2G730</accession>